<comment type="similarity">
    <text evidence="1">Belongs to the peptidase C14A family.</text>
</comment>
<dbReference type="PRINTS" id="PR00376">
    <property type="entry name" value="IL1BCENZYME"/>
</dbReference>
<dbReference type="InterPro" id="IPR001309">
    <property type="entry name" value="Pept_C14_p20"/>
</dbReference>
<evidence type="ECO:0000256" key="2">
    <source>
        <dbReference type="SAM" id="MobiDB-lite"/>
    </source>
</evidence>
<reference evidence="5" key="1">
    <citation type="submission" date="2025-08" db="UniProtKB">
        <authorList>
            <consortium name="RefSeq"/>
        </authorList>
    </citation>
    <scope>IDENTIFICATION</scope>
    <source>
        <tissue evidence="5">Whole organism</tissue>
    </source>
</reference>
<dbReference type="GO" id="GO:0005737">
    <property type="term" value="C:cytoplasm"/>
    <property type="evidence" value="ECO:0007669"/>
    <property type="project" value="TreeGrafter"/>
</dbReference>
<dbReference type="RefSeq" id="XP_026285622.1">
    <property type="nucleotide sequence ID" value="XM_026429837.2"/>
</dbReference>
<dbReference type="Gene3D" id="3.40.50.1460">
    <property type="match status" value="2"/>
</dbReference>
<dbReference type="GO" id="GO:0006508">
    <property type="term" value="P:proteolysis"/>
    <property type="evidence" value="ECO:0007669"/>
    <property type="project" value="InterPro"/>
</dbReference>
<dbReference type="SMART" id="SM00115">
    <property type="entry name" value="CASc"/>
    <property type="match status" value="1"/>
</dbReference>
<dbReference type="GeneID" id="113211468"/>
<dbReference type="AlphaFoldDB" id="A0A6J1SXN4"/>
<dbReference type="PROSITE" id="PS50208">
    <property type="entry name" value="CASPASE_P20"/>
    <property type="match status" value="2"/>
</dbReference>
<dbReference type="SUPFAM" id="SSF52129">
    <property type="entry name" value="Caspase-like"/>
    <property type="match status" value="2"/>
</dbReference>
<dbReference type="GO" id="GO:0004197">
    <property type="term" value="F:cysteine-type endopeptidase activity"/>
    <property type="evidence" value="ECO:0007669"/>
    <property type="project" value="InterPro"/>
</dbReference>
<evidence type="ECO:0000313" key="5">
    <source>
        <dbReference type="RefSeq" id="XP_026285622.1"/>
    </source>
</evidence>
<evidence type="ECO:0000313" key="4">
    <source>
        <dbReference type="Proteomes" id="UP000504606"/>
    </source>
</evidence>
<sequence length="505" mass="57070">MPSIGTGDSPSASEDNRLPHSSAMAPAKKNATHYNMEHKERGLALIFNHENFSIPRLNLKSSPRIVDCENFKNTLESIGFKVHIYSDFTVSEINEVILEVASDNHSDRDCLFIAVLSYRQQAYLCAKDGFFNLDSLWTPFFADSCPTLAGKPKIFFIHASEPNGSHCDSLDNPKYKETETGNSNSYKIPVITDFLIVYSTCPDVKFMKALSEELKSKGSILHLLTIILSVKQLVDQNPVVVHQLTRLIKFSQNKSQLQTTTSHDEPPEVTEGPQESFQQKQFQIAKELIYHYHNRNKPGVAEKLVEKLSQLSSIGKPIDESEKKKFQDALSTELQNLDLDVKVPQQSGSTSQHDPLQKYKMDYSSRGLALIIAHSKFQVPDYHLSYREGCDQDVAQSTKCFTKLGFEVRPFIDKTKEEIIDFVNAVSREDHSKRSCLVVIVSTHGLERDCIFSSDDIYHISTLLEPFQAENCVTLDKKPKLIFVQFCAFTYLFPSLVEGTMCSLT</sequence>
<accession>A0A6J1SXN4</accession>
<name>A0A6J1SXN4_FRAOC</name>
<feature type="region of interest" description="Disordered" evidence="2">
    <location>
        <begin position="255"/>
        <end position="275"/>
    </location>
</feature>
<feature type="domain" description="Caspase family p20" evidence="3">
    <location>
        <begin position="365"/>
        <end position="487"/>
    </location>
</feature>
<feature type="region of interest" description="Disordered" evidence="2">
    <location>
        <begin position="1"/>
        <end position="22"/>
    </location>
</feature>
<keyword evidence="4" id="KW-1185">Reference proteome</keyword>
<dbReference type="InterPro" id="IPR015917">
    <property type="entry name" value="Pept_C14A"/>
</dbReference>
<dbReference type="Proteomes" id="UP000504606">
    <property type="component" value="Unplaced"/>
</dbReference>
<feature type="compositionally biased region" description="Polar residues" evidence="2">
    <location>
        <begin position="1"/>
        <end position="13"/>
    </location>
</feature>
<gene>
    <name evidence="5" type="primary">LOC113211468</name>
</gene>
<dbReference type="InterPro" id="IPR029030">
    <property type="entry name" value="Caspase-like_dom_sf"/>
</dbReference>
<dbReference type="GO" id="GO:0043525">
    <property type="term" value="P:positive regulation of neuron apoptotic process"/>
    <property type="evidence" value="ECO:0007669"/>
    <property type="project" value="TreeGrafter"/>
</dbReference>
<evidence type="ECO:0000256" key="1">
    <source>
        <dbReference type="ARBA" id="ARBA00010134"/>
    </source>
</evidence>
<proteinExistence type="inferred from homology"/>
<dbReference type="InterPro" id="IPR011600">
    <property type="entry name" value="Pept_C14_caspase"/>
</dbReference>
<dbReference type="PANTHER" id="PTHR10454:SF245">
    <property type="entry name" value="CASPASE-RELATED"/>
    <property type="match status" value="1"/>
</dbReference>
<dbReference type="GO" id="GO:0006915">
    <property type="term" value="P:apoptotic process"/>
    <property type="evidence" value="ECO:0007669"/>
    <property type="project" value="TreeGrafter"/>
</dbReference>
<dbReference type="PANTHER" id="PTHR10454">
    <property type="entry name" value="CASPASE"/>
    <property type="match status" value="1"/>
</dbReference>
<organism evidence="4 5">
    <name type="scientific">Frankliniella occidentalis</name>
    <name type="common">Western flower thrips</name>
    <name type="synonym">Euthrips occidentalis</name>
    <dbReference type="NCBI Taxonomy" id="133901"/>
    <lineage>
        <taxon>Eukaryota</taxon>
        <taxon>Metazoa</taxon>
        <taxon>Ecdysozoa</taxon>
        <taxon>Arthropoda</taxon>
        <taxon>Hexapoda</taxon>
        <taxon>Insecta</taxon>
        <taxon>Pterygota</taxon>
        <taxon>Neoptera</taxon>
        <taxon>Paraneoptera</taxon>
        <taxon>Thysanoptera</taxon>
        <taxon>Terebrantia</taxon>
        <taxon>Thripoidea</taxon>
        <taxon>Thripidae</taxon>
        <taxon>Frankliniella</taxon>
    </lineage>
</organism>
<feature type="domain" description="Caspase family p20" evidence="3">
    <location>
        <begin position="40"/>
        <end position="159"/>
    </location>
</feature>
<dbReference type="Pfam" id="PF00656">
    <property type="entry name" value="Peptidase_C14"/>
    <property type="match status" value="2"/>
</dbReference>
<evidence type="ECO:0000259" key="3">
    <source>
        <dbReference type="PROSITE" id="PS50208"/>
    </source>
</evidence>
<protein>
    <submittedName>
        <fullName evidence="5">Caspase-2 isoform X2</fullName>
    </submittedName>
</protein>
<dbReference type="InterPro" id="IPR002398">
    <property type="entry name" value="Pept_C14"/>
</dbReference>